<dbReference type="PROSITE" id="PS51722">
    <property type="entry name" value="G_TR_2"/>
    <property type="match status" value="1"/>
</dbReference>
<dbReference type="InterPro" id="IPR049394">
    <property type="entry name" value="eEFSec_C"/>
</dbReference>
<sequence>MPINFNIGLLGHVDSGKTTLAKALSSISSTASFDKNPQSVERGITLDLGFSGLLVDARSSFPEGEQLQFTFVDCPGHASLIRTIIGGAQIIDLMLLVVDAQKGIQTQTAECLIIGELLQKKLIVVINKIDVYPADQRVLKLEKLRSRLSKTLEATSFGGQVPMYAVSALEGTHIPELRNGLIEAFFKPDRNVTDPLLMYVDHCFGIKGQGTVCTGTLLQGKVQVNDVIELPALGEQRKVKSMQMFHQNVSSASMGDRIGLCVTQFNAKLMERGVIAQPGYLRPIYAVCLQLKPIRYYRQSIKSKSKLHISVGHDTVMANVTLFRDGDNASLEFQLDKEYEYVEEVQPAEVKSTEVIYVLLQFETPVLIPPNSTLIASKLDMDVHSSSCRLAFWGRIAWQTQSSNYIHVELPKLRIFKRKQKVGSIQRVVNANEVIVQNLFKKEAKRDLYVGKLIELSSGEKGRIDRTFGQTSKVAIIFQDALLPETITNVKNVQVLLNCKKYVFNKQAGLIQ</sequence>
<dbReference type="FunFam" id="2.40.30.10:FF:000052">
    <property type="entry name" value="Selenocysteine-specific elongation factor EF-Sec"/>
    <property type="match status" value="1"/>
</dbReference>
<dbReference type="GO" id="GO:0003746">
    <property type="term" value="F:translation elongation factor activity"/>
    <property type="evidence" value="ECO:0007669"/>
    <property type="project" value="UniProtKB-KW"/>
</dbReference>
<dbReference type="NCBIfam" id="TIGR00231">
    <property type="entry name" value="small_GTP"/>
    <property type="match status" value="1"/>
</dbReference>
<dbReference type="InterPro" id="IPR000795">
    <property type="entry name" value="T_Tr_GTP-bd_dom"/>
</dbReference>
<dbReference type="PANTHER" id="PTHR43721:SF11">
    <property type="entry name" value="SELENOCYSTEINE-SPECIFIC ELONGATION FACTOR"/>
    <property type="match status" value="1"/>
</dbReference>
<dbReference type="Pfam" id="PF00009">
    <property type="entry name" value="GTP_EFTU"/>
    <property type="match status" value="1"/>
</dbReference>
<dbReference type="OrthoDB" id="2067at2759"/>
<dbReference type="SUPFAM" id="SSF52540">
    <property type="entry name" value="P-loop containing nucleoside triphosphate hydrolases"/>
    <property type="match status" value="1"/>
</dbReference>
<dbReference type="PRINTS" id="PR00315">
    <property type="entry name" value="ELONGATNFCT"/>
</dbReference>
<gene>
    <name evidence="2" type="primary">LOC108052769</name>
</gene>
<dbReference type="RefSeq" id="XP_016990732.1">
    <property type="nucleotide sequence ID" value="XM_017135243.1"/>
</dbReference>
<dbReference type="InterPro" id="IPR049393">
    <property type="entry name" value="eEFSec_III"/>
</dbReference>
<keyword evidence="2" id="KW-0251">Elongation factor</keyword>
<dbReference type="GO" id="GO:0001514">
    <property type="term" value="P:selenocysteine incorporation"/>
    <property type="evidence" value="ECO:0007669"/>
    <property type="project" value="TreeGrafter"/>
</dbReference>
<proteinExistence type="predicted"/>
<dbReference type="InterPro" id="IPR009000">
    <property type="entry name" value="Transl_B-barrel_sf"/>
</dbReference>
<dbReference type="InterPro" id="IPR027417">
    <property type="entry name" value="P-loop_NTPase"/>
</dbReference>
<dbReference type="RefSeq" id="XP_016990732.2">
    <property type="nucleotide sequence ID" value="XM_017135243.2"/>
</dbReference>
<dbReference type="PANTHER" id="PTHR43721">
    <property type="entry name" value="ELONGATION FACTOR TU-RELATED"/>
    <property type="match status" value="1"/>
</dbReference>
<dbReference type="Gene3D" id="3.40.50.300">
    <property type="entry name" value="P-loop containing nucleotide triphosphate hydrolases"/>
    <property type="match status" value="1"/>
</dbReference>
<name>A0A6P4FLT2_DRORH</name>
<dbReference type="InterPro" id="IPR004161">
    <property type="entry name" value="EFTu-like_2"/>
</dbReference>
<dbReference type="GO" id="GO:0005525">
    <property type="term" value="F:GTP binding"/>
    <property type="evidence" value="ECO:0007669"/>
    <property type="project" value="InterPro"/>
</dbReference>
<keyword evidence="2" id="KW-0648">Protein biosynthesis</keyword>
<dbReference type="Pfam" id="PF21131">
    <property type="entry name" value="eEFSec_4th"/>
    <property type="match status" value="1"/>
</dbReference>
<accession>A0A6P4FLT2</accession>
<dbReference type="Pfam" id="PF21208">
    <property type="entry name" value="euk_SelB_III"/>
    <property type="match status" value="1"/>
</dbReference>
<feature type="domain" description="Tr-type G" evidence="1">
    <location>
        <begin position="2"/>
        <end position="189"/>
    </location>
</feature>
<dbReference type="Pfam" id="PF03144">
    <property type="entry name" value="GTP_EFTU_D2"/>
    <property type="match status" value="1"/>
</dbReference>
<dbReference type="CDD" id="cd04094">
    <property type="entry name" value="eSelB_III"/>
    <property type="match status" value="1"/>
</dbReference>
<evidence type="ECO:0000259" key="1">
    <source>
        <dbReference type="PROSITE" id="PS51722"/>
    </source>
</evidence>
<organism evidence="2">
    <name type="scientific">Drosophila rhopaloa</name>
    <name type="common">Fruit fly</name>
    <dbReference type="NCBI Taxonomy" id="1041015"/>
    <lineage>
        <taxon>Eukaryota</taxon>
        <taxon>Metazoa</taxon>
        <taxon>Ecdysozoa</taxon>
        <taxon>Arthropoda</taxon>
        <taxon>Hexapoda</taxon>
        <taxon>Insecta</taxon>
        <taxon>Pterygota</taxon>
        <taxon>Neoptera</taxon>
        <taxon>Endopterygota</taxon>
        <taxon>Diptera</taxon>
        <taxon>Brachycera</taxon>
        <taxon>Muscomorpha</taxon>
        <taxon>Ephydroidea</taxon>
        <taxon>Drosophilidae</taxon>
        <taxon>Drosophila</taxon>
        <taxon>Sophophora</taxon>
    </lineage>
</organism>
<dbReference type="GO" id="GO:0003924">
    <property type="term" value="F:GTPase activity"/>
    <property type="evidence" value="ECO:0007669"/>
    <property type="project" value="InterPro"/>
</dbReference>
<dbReference type="InterPro" id="IPR050055">
    <property type="entry name" value="EF-Tu_GTPase"/>
</dbReference>
<dbReference type="AlphaFoldDB" id="A0A6P4FLT2"/>
<dbReference type="Gene3D" id="2.40.30.10">
    <property type="entry name" value="Translation factors"/>
    <property type="match status" value="2"/>
</dbReference>
<evidence type="ECO:0000313" key="2">
    <source>
        <dbReference type="RefSeq" id="XP_016990732.1"/>
    </source>
</evidence>
<dbReference type="InterPro" id="IPR005225">
    <property type="entry name" value="Small_GTP-bd"/>
</dbReference>
<dbReference type="CDD" id="cd03696">
    <property type="entry name" value="SelB_II"/>
    <property type="match status" value="1"/>
</dbReference>
<protein>
    <submittedName>
        <fullName evidence="2">Selenocysteine-specific elongation factor</fullName>
    </submittedName>
</protein>
<dbReference type="SUPFAM" id="SSF50447">
    <property type="entry name" value="Translation proteins"/>
    <property type="match status" value="1"/>
</dbReference>
<reference evidence="2" key="1">
    <citation type="submission" date="2025-08" db="UniProtKB">
        <authorList>
            <consortium name="RefSeq"/>
        </authorList>
    </citation>
    <scope>IDENTIFICATION</scope>
</reference>
<dbReference type="CDD" id="cd01889">
    <property type="entry name" value="SelB_euk"/>
    <property type="match status" value="1"/>
</dbReference>
<dbReference type="FunFam" id="3.40.50.300:FF:002712">
    <property type="entry name" value="GD25199"/>
    <property type="match status" value="1"/>
</dbReference>